<dbReference type="PROSITE" id="PS00018">
    <property type="entry name" value="EF_HAND_1"/>
    <property type="match status" value="2"/>
</dbReference>
<keyword evidence="4" id="KW-1185">Reference proteome</keyword>
<accession>A0AAD8AUH9</accession>
<gene>
    <name evidence="3" type="ORF">Bpfe_027925</name>
</gene>
<dbReference type="InterPro" id="IPR011992">
    <property type="entry name" value="EF-hand-dom_pair"/>
</dbReference>
<dbReference type="Pfam" id="PF13202">
    <property type="entry name" value="EF-hand_5"/>
    <property type="match status" value="2"/>
</dbReference>
<proteinExistence type="predicted"/>
<feature type="domain" description="EF-hand" evidence="2">
    <location>
        <begin position="132"/>
        <end position="167"/>
    </location>
</feature>
<reference evidence="3" key="1">
    <citation type="journal article" date="2023" name="PLoS Negl. Trop. Dis.">
        <title>A genome sequence for Biomphalaria pfeifferi, the major vector snail for the human-infecting parasite Schistosoma mansoni.</title>
        <authorList>
            <person name="Bu L."/>
            <person name="Lu L."/>
            <person name="Laidemitt M.R."/>
            <person name="Zhang S.M."/>
            <person name="Mutuku M."/>
            <person name="Mkoji G."/>
            <person name="Steinauer M."/>
            <person name="Loker E.S."/>
        </authorList>
    </citation>
    <scope>NUCLEOTIDE SEQUENCE</scope>
    <source>
        <strain evidence="3">KasaAsao</strain>
    </source>
</reference>
<feature type="domain" description="EF-hand" evidence="2">
    <location>
        <begin position="63"/>
        <end position="89"/>
    </location>
</feature>
<sequence>MQIMSSYLNTIFAHVGVNKINFIHKSLLLIHFERKMLLLTLLIALPALAFCQVDIQHLADLQFNRFDVDQDGNIEPLEVATYFRRFDTNQDQQISRIEYNKEVDTHHANDPPTHNVLLRLFDALDYNNDSHLSQSDYDALFVAADANKNHLVNQAEFRTVFYDLTGILPVGK</sequence>
<evidence type="ECO:0000313" key="3">
    <source>
        <dbReference type="EMBL" id="KAK0042627.1"/>
    </source>
</evidence>
<dbReference type="InterPro" id="IPR018247">
    <property type="entry name" value="EF_Hand_1_Ca_BS"/>
</dbReference>
<comment type="caution">
    <text evidence="3">The sequence shown here is derived from an EMBL/GenBank/DDBJ whole genome shotgun (WGS) entry which is preliminary data.</text>
</comment>
<evidence type="ECO:0000313" key="4">
    <source>
        <dbReference type="Proteomes" id="UP001233172"/>
    </source>
</evidence>
<dbReference type="PROSITE" id="PS50222">
    <property type="entry name" value="EF_HAND_2"/>
    <property type="match status" value="2"/>
</dbReference>
<dbReference type="GO" id="GO:0005509">
    <property type="term" value="F:calcium ion binding"/>
    <property type="evidence" value="ECO:0007669"/>
    <property type="project" value="InterPro"/>
</dbReference>
<dbReference type="InterPro" id="IPR002048">
    <property type="entry name" value="EF_hand_dom"/>
</dbReference>
<protein>
    <submittedName>
        <fullName evidence="3">Calmodulin-like protein 5 isoform X2</fullName>
    </submittedName>
</protein>
<dbReference type="SUPFAM" id="SSF47473">
    <property type="entry name" value="EF-hand"/>
    <property type="match status" value="1"/>
</dbReference>
<dbReference type="Gene3D" id="1.10.238.10">
    <property type="entry name" value="EF-hand"/>
    <property type="match status" value="2"/>
</dbReference>
<dbReference type="EMBL" id="JASAOG010000236">
    <property type="protein sequence ID" value="KAK0042627.1"/>
    <property type="molecule type" value="Genomic_DNA"/>
</dbReference>
<name>A0AAD8AUH9_BIOPF</name>
<evidence type="ECO:0000256" key="1">
    <source>
        <dbReference type="ARBA" id="ARBA00022837"/>
    </source>
</evidence>
<dbReference type="Proteomes" id="UP001233172">
    <property type="component" value="Unassembled WGS sequence"/>
</dbReference>
<reference evidence="3" key="2">
    <citation type="submission" date="2023-04" db="EMBL/GenBank/DDBJ databases">
        <authorList>
            <person name="Bu L."/>
            <person name="Lu L."/>
            <person name="Laidemitt M.R."/>
            <person name="Zhang S.M."/>
            <person name="Mutuku M."/>
            <person name="Mkoji G."/>
            <person name="Steinauer M."/>
            <person name="Loker E.S."/>
        </authorList>
    </citation>
    <scope>NUCLEOTIDE SEQUENCE</scope>
    <source>
        <strain evidence="3">KasaAsao</strain>
        <tissue evidence="3">Whole Snail</tissue>
    </source>
</reference>
<dbReference type="AlphaFoldDB" id="A0AAD8AUH9"/>
<keyword evidence="1" id="KW-0106">Calcium</keyword>
<organism evidence="3 4">
    <name type="scientific">Biomphalaria pfeifferi</name>
    <name type="common">Bloodfluke planorb</name>
    <name type="synonym">Freshwater snail</name>
    <dbReference type="NCBI Taxonomy" id="112525"/>
    <lineage>
        <taxon>Eukaryota</taxon>
        <taxon>Metazoa</taxon>
        <taxon>Spiralia</taxon>
        <taxon>Lophotrochozoa</taxon>
        <taxon>Mollusca</taxon>
        <taxon>Gastropoda</taxon>
        <taxon>Heterobranchia</taxon>
        <taxon>Euthyneura</taxon>
        <taxon>Panpulmonata</taxon>
        <taxon>Hygrophila</taxon>
        <taxon>Lymnaeoidea</taxon>
        <taxon>Planorbidae</taxon>
        <taxon>Biomphalaria</taxon>
    </lineage>
</organism>
<evidence type="ECO:0000259" key="2">
    <source>
        <dbReference type="PROSITE" id="PS50222"/>
    </source>
</evidence>